<feature type="transmembrane region" description="Helical" evidence="1">
    <location>
        <begin position="238"/>
        <end position="257"/>
    </location>
</feature>
<evidence type="ECO:0000313" key="3">
    <source>
        <dbReference type="Proteomes" id="UP000254209"/>
    </source>
</evidence>
<feature type="transmembrane region" description="Helical" evidence="1">
    <location>
        <begin position="6"/>
        <end position="26"/>
    </location>
</feature>
<evidence type="ECO:0000256" key="1">
    <source>
        <dbReference type="SAM" id="Phobius"/>
    </source>
</evidence>
<keyword evidence="3" id="KW-1185">Reference proteome</keyword>
<dbReference type="Proteomes" id="UP000254209">
    <property type="component" value="Unassembled WGS sequence"/>
</dbReference>
<feature type="transmembrane region" description="Helical" evidence="1">
    <location>
        <begin position="264"/>
        <end position="283"/>
    </location>
</feature>
<sequence length="359" mass="41158">MWTTYLIYNLVLFIGGGLVFLSQYAQVTGIKKLLYLISFLFVWLVSALRYNVGTDYPNYIYIFDNLYLYEFGVLEPIYYLLNQVIVLLGINKQWLFITTSFISTFFIYKTANYYNQKGWFILFYLLFLYLASLSIVRQLTAVGIIVYGVHHLLNYNNKKFILSILFAAGFHYSAFFLAPMLLLTKIRLSWIGGIVLFIGVIILIRQVNIIQGIFSNSFFENSKYAVYAINEYNRESELGSGLGVLIQILPAIILVLFSFSIQKLPNYSLVILTSIAFVASMLLTLDVYIFNRLMVALSIYYMFVAVYIAESNMSHKYILLVIISLGGGAMFEKTISIALFELNSGLGISPYQSVLQFIW</sequence>
<keyword evidence="1" id="KW-0472">Membrane</keyword>
<feature type="transmembrane region" description="Helical" evidence="1">
    <location>
        <begin position="33"/>
        <end position="52"/>
    </location>
</feature>
<feature type="transmembrane region" description="Helical" evidence="1">
    <location>
        <begin position="317"/>
        <end position="340"/>
    </location>
</feature>
<feature type="transmembrane region" description="Helical" evidence="1">
    <location>
        <begin position="289"/>
        <end position="310"/>
    </location>
</feature>
<feature type="transmembrane region" description="Helical" evidence="1">
    <location>
        <begin position="160"/>
        <end position="183"/>
    </location>
</feature>
<gene>
    <name evidence="2" type="ORF">NCTC10283_01632</name>
</gene>
<dbReference type="Pfam" id="PF14897">
    <property type="entry name" value="EpsG"/>
    <property type="match status" value="1"/>
</dbReference>
<evidence type="ECO:0008006" key="4">
    <source>
        <dbReference type="Google" id="ProtNLM"/>
    </source>
</evidence>
<organism evidence="2 3">
    <name type="scientific">Alysiella crassa</name>
    <dbReference type="NCBI Taxonomy" id="153491"/>
    <lineage>
        <taxon>Bacteria</taxon>
        <taxon>Pseudomonadati</taxon>
        <taxon>Pseudomonadota</taxon>
        <taxon>Betaproteobacteria</taxon>
        <taxon>Neisseriales</taxon>
        <taxon>Neisseriaceae</taxon>
        <taxon>Alysiella</taxon>
    </lineage>
</organism>
<dbReference type="InterPro" id="IPR049458">
    <property type="entry name" value="EpsG-like"/>
</dbReference>
<dbReference type="AlphaFoldDB" id="A0A376BTB8"/>
<feature type="transmembrane region" description="Helical" evidence="1">
    <location>
        <begin position="120"/>
        <end position="148"/>
    </location>
</feature>
<keyword evidence="1" id="KW-0812">Transmembrane</keyword>
<dbReference type="RefSeq" id="WP_034294353.1">
    <property type="nucleotide sequence ID" value="NZ_CP091519.2"/>
</dbReference>
<feature type="transmembrane region" description="Helical" evidence="1">
    <location>
        <begin position="190"/>
        <end position="214"/>
    </location>
</feature>
<name>A0A376BTB8_9NEIS</name>
<protein>
    <recommendedName>
        <fullName evidence="4">EpsG family protein</fullName>
    </recommendedName>
</protein>
<proteinExistence type="predicted"/>
<evidence type="ECO:0000313" key="2">
    <source>
        <dbReference type="EMBL" id="SSY80078.1"/>
    </source>
</evidence>
<dbReference type="EMBL" id="UFSO01000003">
    <property type="protein sequence ID" value="SSY80078.1"/>
    <property type="molecule type" value="Genomic_DNA"/>
</dbReference>
<feature type="transmembrane region" description="Helical" evidence="1">
    <location>
        <begin position="84"/>
        <end position="108"/>
    </location>
</feature>
<keyword evidence="1" id="KW-1133">Transmembrane helix</keyword>
<accession>A0A376BTB8</accession>
<reference evidence="2 3" key="1">
    <citation type="submission" date="2018-06" db="EMBL/GenBank/DDBJ databases">
        <authorList>
            <consortium name="Pathogen Informatics"/>
            <person name="Doyle S."/>
        </authorList>
    </citation>
    <scope>NUCLEOTIDE SEQUENCE [LARGE SCALE GENOMIC DNA]</scope>
    <source>
        <strain evidence="2 3">NCTC10283</strain>
    </source>
</reference>
<dbReference type="STRING" id="1120980.GCA_000745955_01966"/>